<name>A0A2S6IIF6_9FLAO</name>
<organism evidence="2 3">
    <name type="scientific">Nonlabens xylanidelens</name>
    <dbReference type="NCBI Taxonomy" id="191564"/>
    <lineage>
        <taxon>Bacteria</taxon>
        <taxon>Pseudomonadati</taxon>
        <taxon>Bacteroidota</taxon>
        <taxon>Flavobacteriia</taxon>
        <taxon>Flavobacteriales</taxon>
        <taxon>Flavobacteriaceae</taxon>
        <taxon>Nonlabens</taxon>
    </lineage>
</organism>
<feature type="region of interest" description="Disordered" evidence="1">
    <location>
        <begin position="188"/>
        <end position="253"/>
    </location>
</feature>
<dbReference type="EMBL" id="PTJE01000005">
    <property type="protein sequence ID" value="PPK94004.1"/>
    <property type="molecule type" value="Genomic_DNA"/>
</dbReference>
<accession>A0A2S6IIF6</accession>
<sequence>MKFLLFLSIALASFTTPETSDKTYLVTDPVVVTNDRVVYKVHDDADYVYVNISTEDKKTSMSILRHGLSIYFDVKGNEDKGVYVKYPYDSKPVRMPKPSKEDSDSDEKPSIDLNTIIADLPGEAEYVYFEERQQFHKDLNAYDIALGYKVTGELFEYDLKIPKTRIDANGTADFSQLLIGVMTNKLERKSEGQNKEGASQGKRGGKGGGGRGQGGGGRGQGGRGQGGGSRGDRAQSQGEPVSIEFWFKAPLSK</sequence>
<evidence type="ECO:0000313" key="2">
    <source>
        <dbReference type="EMBL" id="PPK94004.1"/>
    </source>
</evidence>
<keyword evidence="3" id="KW-1185">Reference proteome</keyword>
<evidence type="ECO:0000256" key="1">
    <source>
        <dbReference type="SAM" id="MobiDB-lite"/>
    </source>
</evidence>
<dbReference type="RefSeq" id="WP_104515904.1">
    <property type="nucleotide sequence ID" value="NZ_MQVW01000002.1"/>
</dbReference>
<dbReference type="AlphaFoldDB" id="A0A2S6IIF6"/>
<comment type="caution">
    <text evidence="2">The sequence shown here is derived from an EMBL/GenBank/DDBJ whole genome shotgun (WGS) entry which is preliminary data.</text>
</comment>
<proteinExistence type="predicted"/>
<feature type="compositionally biased region" description="Gly residues" evidence="1">
    <location>
        <begin position="206"/>
        <end position="229"/>
    </location>
</feature>
<protein>
    <submittedName>
        <fullName evidence="2">Uncharacterized protein</fullName>
    </submittedName>
</protein>
<dbReference type="OrthoDB" id="1144986at2"/>
<evidence type="ECO:0000313" key="3">
    <source>
        <dbReference type="Proteomes" id="UP000239002"/>
    </source>
</evidence>
<dbReference type="Proteomes" id="UP000239002">
    <property type="component" value="Unassembled WGS sequence"/>
</dbReference>
<gene>
    <name evidence="2" type="ORF">LY01_02226</name>
</gene>
<reference evidence="2 3" key="1">
    <citation type="submission" date="2018-02" db="EMBL/GenBank/DDBJ databases">
        <title>Genomic Encyclopedia of Archaeal and Bacterial Type Strains, Phase II (KMG-II): from individual species to whole genera.</title>
        <authorList>
            <person name="Goeker M."/>
        </authorList>
    </citation>
    <scope>NUCLEOTIDE SEQUENCE [LARGE SCALE GENOMIC DNA]</scope>
    <source>
        <strain evidence="2 3">DSM 16809</strain>
    </source>
</reference>